<keyword evidence="3" id="KW-1185">Reference proteome</keyword>
<accession>A0ABR4CPX6</accession>
<dbReference type="Proteomes" id="UP001595075">
    <property type="component" value="Unassembled WGS sequence"/>
</dbReference>
<dbReference type="InterPro" id="IPR011990">
    <property type="entry name" value="TPR-like_helical_dom_sf"/>
</dbReference>
<gene>
    <name evidence="2" type="ORF">VTL71DRAFT_13023</name>
</gene>
<dbReference type="PANTHER" id="PTHR38788">
    <property type="entry name" value="CLR5 DOMAIN-CONTAINING PROTEIN"/>
    <property type="match status" value="1"/>
</dbReference>
<comment type="caution">
    <text evidence="2">The sequence shown here is derived from an EMBL/GenBank/DDBJ whole genome shotgun (WGS) entry which is preliminary data.</text>
</comment>
<evidence type="ECO:0000313" key="3">
    <source>
        <dbReference type="Proteomes" id="UP001595075"/>
    </source>
</evidence>
<evidence type="ECO:0000313" key="2">
    <source>
        <dbReference type="EMBL" id="KAL2071788.1"/>
    </source>
</evidence>
<dbReference type="PANTHER" id="PTHR38788:SF3">
    <property type="entry name" value="CLR5 DOMAIN-CONTAINING PROTEIN"/>
    <property type="match status" value="1"/>
</dbReference>
<reference evidence="2 3" key="1">
    <citation type="journal article" date="2024" name="Commun. Biol.">
        <title>Comparative genomic analysis of thermophilic fungi reveals convergent evolutionary adaptations and gene losses.</title>
        <authorList>
            <person name="Steindorff A.S."/>
            <person name="Aguilar-Pontes M.V."/>
            <person name="Robinson A.J."/>
            <person name="Andreopoulos B."/>
            <person name="LaButti K."/>
            <person name="Kuo A."/>
            <person name="Mondo S."/>
            <person name="Riley R."/>
            <person name="Otillar R."/>
            <person name="Haridas S."/>
            <person name="Lipzen A."/>
            <person name="Grimwood J."/>
            <person name="Schmutz J."/>
            <person name="Clum A."/>
            <person name="Reid I.D."/>
            <person name="Moisan M.C."/>
            <person name="Butler G."/>
            <person name="Nguyen T.T.M."/>
            <person name="Dewar K."/>
            <person name="Conant G."/>
            <person name="Drula E."/>
            <person name="Henrissat B."/>
            <person name="Hansel C."/>
            <person name="Singer S."/>
            <person name="Hutchinson M.I."/>
            <person name="de Vries R.P."/>
            <person name="Natvig D.O."/>
            <person name="Powell A.J."/>
            <person name="Tsang A."/>
            <person name="Grigoriev I.V."/>
        </authorList>
    </citation>
    <scope>NUCLEOTIDE SEQUENCE [LARGE SCALE GENOMIC DNA]</scope>
    <source>
        <strain evidence="2 3">CBS 494.80</strain>
    </source>
</reference>
<evidence type="ECO:0000259" key="1">
    <source>
        <dbReference type="Pfam" id="PF14420"/>
    </source>
</evidence>
<proteinExistence type="predicted"/>
<feature type="domain" description="Clr5" evidence="1">
    <location>
        <begin position="18"/>
        <end position="70"/>
    </location>
</feature>
<dbReference type="InterPro" id="IPR025676">
    <property type="entry name" value="Clr5_dom"/>
</dbReference>
<dbReference type="EMBL" id="JAZHXI010000005">
    <property type="protein sequence ID" value="KAL2071788.1"/>
    <property type="molecule type" value="Genomic_DNA"/>
</dbReference>
<protein>
    <recommendedName>
        <fullName evidence="1">Clr5 domain-containing protein</fullName>
    </recommendedName>
</protein>
<sequence length="831" mass="95042">MEPRSDRPSVSKQKELPKEQWEELKPLIRRLYLDENMTRERVTKCIVEEYDFSPTKRQFLRKISEWGFEKNVKKAERRLILLNSATDEGKFIRGRKLDKAKLDRWSRRDGISLQHHGLEDNETDNAQDIKVETEDVLALMDNLITAARDGERTLEALDDPDVEEMDIDSRMQEVTADGSEGVFNPWAIVNFDSPQLTGLFGALTIEMCDEFSLDNSSDVPNLEDLFEPPGDFSETNTTVVAGGYPLTTEIVRSDIPTGYQNLLIIPEWTTQNRPSIGLSPFPTSTTSFKALNYRLFSAKRSARLSESECRAKMRKLKKMKQADILELVDNMWTFADKYRELKKYSSAESWYRRIVTVKLLSPHRKPLETIEAYLFAVRCIARQGRYTEAQDLHLDLHKKVLCIFQSTPDHTLAILSRKVLAMLHSYHGNIRAEEMLQREILQILLNKFGLRDSKCLNTMLRLAYSLSRGGQHSSSEQLFRMILCSDTQVLGCSPPNEINRKRIFNTQTFLVKILNISGRVAEAAILLKHINETFPDLLSIENRGAFVYHYELAKTRGLQGRSDESEKILRDLLRHQYISSNKRPDIMNMLADLAEANGRRKEEISWRTKTYDLNLETFGPEHKVCLWSCQELGLCYARQELFDDAMSHFQNAISNIESQRNDGHGSPNSNVVEIQSWIVAVKIDKCMAAGFGLVDQGLFKDAILYFEQALDATIKRAQESDGAISEIFAESSEKIRRWILRTIAEESLESCRIIGMDYAAQGLFDTAILHFQHTLETARFTEQTETSYQKEVIGTLQRWIEEVGEKKAGSLSGIVTAGEPEYCGEAMQVDG</sequence>
<dbReference type="Gene3D" id="1.25.40.10">
    <property type="entry name" value="Tetratricopeptide repeat domain"/>
    <property type="match status" value="2"/>
</dbReference>
<organism evidence="2 3">
    <name type="scientific">Oculimacula yallundae</name>
    <dbReference type="NCBI Taxonomy" id="86028"/>
    <lineage>
        <taxon>Eukaryota</taxon>
        <taxon>Fungi</taxon>
        <taxon>Dikarya</taxon>
        <taxon>Ascomycota</taxon>
        <taxon>Pezizomycotina</taxon>
        <taxon>Leotiomycetes</taxon>
        <taxon>Helotiales</taxon>
        <taxon>Ploettnerulaceae</taxon>
        <taxon>Oculimacula</taxon>
    </lineage>
</organism>
<name>A0ABR4CPX6_9HELO</name>
<dbReference type="SUPFAM" id="SSF48452">
    <property type="entry name" value="TPR-like"/>
    <property type="match status" value="2"/>
</dbReference>
<dbReference type="Pfam" id="PF14420">
    <property type="entry name" value="Clr5"/>
    <property type="match status" value="1"/>
</dbReference>